<evidence type="ECO:0000313" key="3">
    <source>
        <dbReference type="Proteomes" id="UP000071065"/>
    </source>
</evidence>
<accession>A0A142BJ98</accession>
<proteinExistence type="predicted"/>
<dbReference type="STRING" id="570277.EZMO1_4941"/>
<reference evidence="2 3" key="1">
    <citation type="journal article" date="2016" name="Front. Microbiol.">
        <title>Genomic Insight into the Host-Endosymbiont Relationship of Endozoicomonas montiporae CL-33(T) with its Coral Host.</title>
        <authorList>
            <person name="Ding J.-Y."/>
            <person name="Shiu J.-H."/>
            <person name="Chen W.-M."/>
            <person name="Chiang Y.-R."/>
            <person name="Tang S.-L."/>
        </authorList>
    </citation>
    <scope>NUCLEOTIDE SEQUENCE [LARGE SCALE GENOMIC DNA]</scope>
    <source>
        <strain evidence="2 3">CL-33</strain>
    </source>
</reference>
<dbReference type="Proteomes" id="UP000071065">
    <property type="component" value="Chromosome"/>
</dbReference>
<dbReference type="InterPro" id="IPR003595">
    <property type="entry name" value="Tyr_Pase_cat"/>
</dbReference>
<dbReference type="PROSITE" id="PS50056">
    <property type="entry name" value="TYR_PHOSPHATASE_2"/>
    <property type="match status" value="1"/>
</dbReference>
<dbReference type="AlphaFoldDB" id="A0A142BJ98"/>
<feature type="domain" description="Tyrosine specific protein phosphatases" evidence="1">
    <location>
        <begin position="96"/>
        <end position="160"/>
    </location>
</feature>
<dbReference type="PROSITE" id="PS00383">
    <property type="entry name" value="TYR_PHOSPHATASE_1"/>
    <property type="match status" value="1"/>
</dbReference>
<protein>
    <submittedName>
        <fullName evidence="2">Protein tyrosine phosphatase</fullName>
    </submittedName>
</protein>
<dbReference type="KEGG" id="emp:EZMO1_4941"/>
<evidence type="ECO:0000313" key="2">
    <source>
        <dbReference type="EMBL" id="AMO58824.1"/>
    </source>
</evidence>
<dbReference type="OrthoDB" id="9806482at2"/>
<gene>
    <name evidence="2" type="ORF">EZMO1_4941</name>
</gene>
<dbReference type="InterPro" id="IPR000387">
    <property type="entry name" value="Tyr_Pase_dom"/>
</dbReference>
<dbReference type="SUPFAM" id="SSF52799">
    <property type="entry name" value="(Phosphotyrosine protein) phosphatases II"/>
    <property type="match status" value="1"/>
</dbReference>
<name>A0A142BJ98_9GAMM</name>
<dbReference type="SMART" id="SM00404">
    <property type="entry name" value="PTPc_motif"/>
    <property type="match status" value="1"/>
</dbReference>
<dbReference type="PANTHER" id="PTHR23339">
    <property type="entry name" value="TYROSINE SPECIFIC PROTEIN PHOSPHATASE AND DUAL SPECIFICITY PROTEIN PHOSPHATASE"/>
    <property type="match status" value="1"/>
</dbReference>
<sequence length="170" mass="18675">MMSSSHPIWSVPVNDSDGRIGLTPCPGTKDETLADSLTTLREWGARAILTLMPIEDLHESDVADLPVEVEKAGMLWFHLPIVDDEGPQAPFFSAWEKVGKDVHQLLNSGQSIAIHCKGGSGRTGLMAGQIMLERGMPLKEVIELIQAQRPNAFTVAEQQEYIRTIAESQK</sequence>
<dbReference type="Gene3D" id="3.90.190.10">
    <property type="entry name" value="Protein tyrosine phosphatase superfamily"/>
    <property type="match status" value="1"/>
</dbReference>
<dbReference type="RefSeq" id="WP_082212320.1">
    <property type="nucleotide sequence ID" value="NZ_CP013251.1"/>
</dbReference>
<organism evidence="2 3">
    <name type="scientific">Endozoicomonas montiporae CL-33</name>
    <dbReference type="NCBI Taxonomy" id="570277"/>
    <lineage>
        <taxon>Bacteria</taxon>
        <taxon>Pseudomonadati</taxon>
        <taxon>Pseudomonadota</taxon>
        <taxon>Gammaproteobacteria</taxon>
        <taxon>Oceanospirillales</taxon>
        <taxon>Endozoicomonadaceae</taxon>
        <taxon>Endozoicomonas</taxon>
    </lineage>
</organism>
<evidence type="ECO:0000259" key="1">
    <source>
        <dbReference type="PROSITE" id="PS50056"/>
    </source>
</evidence>
<dbReference type="PATRIC" id="fig|570277.3.peg.5282"/>
<dbReference type="InterPro" id="IPR016130">
    <property type="entry name" value="Tyr_Pase_AS"/>
</dbReference>
<dbReference type="Pfam" id="PF22785">
    <property type="entry name" value="Tc-R-P"/>
    <property type="match status" value="1"/>
</dbReference>
<dbReference type="EMBL" id="CP013251">
    <property type="protein sequence ID" value="AMO58824.1"/>
    <property type="molecule type" value="Genomic_DNA"/>
</dbReference>
<dbReference type="InterPro" id="IPR050561">
    <property type="entry name" value="PTP"/>
</dbReference>
<dbReference type="InterPro" id="IPR029021">
    <property type="entry name" value="Prot-tyrosine_phosphatase-like"/>
</dbReference>